<organism evidence="2 3">
    <name type="scientific">Littorina saxatilis</name>
    <dbReference type="NCBI Taxonomy" id="31220"/>
    <lineage>
        <taxon>Eukaryota</taxon>
        <taxon>Metazoa</taxon>
        <taxon>Spiralia</taxon>
        <taxon>Lophotrochozoa</taxon>
        <taxon>Mollusca</taxon>
        <taxon>Gastropoda</taxon>
        <taxon>Caenogastropoda</taxon>
        <taxon>Littorinimorpha</taxon>
        <taxon>Littorinoidea</taxon>
        <taxon>Littorinidae</taxon>
        <taxon>Littorina</taxon>
    </lineage>
</organism>
<dbReference type="EMBL" id="JBAMIC010000010">
    <property type="protein sequence ID" value="KAK7101770.1"/>
    <property type="molecule type" value="Genomic_DNA"/>
</dbReference>
<evidence type="ECO:0000256" key="1">
    <source>
        <dbReference type="SAM" id="MobiDB-lite"/>
    </source>
</evidence>
<accession>A0AAN9BE59</accession>
<evidence type="ECO:0000313" key="3">
    <source>
        <dbReference type="Proteomes" id="UP001374579"/>
    </source>
</evidence>
<protein>
    <submittedName>
        <fullName evidence="2">Uncharacterized protein</fullName>
    </submittedName>
</protein>
<proteinExistence type="predicted"/>
<keyword evidence="3" id="KW-1185">Reference proteome</keyword>
<reference evidence="2 3" key="1">
    <citation type="submission" date="2024-02" db="EMBL/GenBank/DDBJ databases">
        <title>Chromosome-scale genome assembly of the rough periwinkle Littorina saxatilis.</title>
        <authorList>
            <person name="De Jode A."/>
            <person name="Faria R."/>
            <person name="Formenti G."/>
            <person name="Sims Y."/>
            <person name="Smith T.P."/>
            <person name="Tracey A."/>
            <person name="Wood J.M.D."/>
            <person name="Zagrodzka Z.B."/>
            <person name="Johannesson K."/>
            <person name="Butlin R.K."/>
            <person name="Leder E.H."/>
        </authorList>
    </citation>
    <scope>NUCLEOTIDE SEQUENCE [LARGE SCALE GENOMIC DNA]</scope>
    <source>
        <strain evidence="2">Snail1</strain>
        <tissue evidence="2">Muscle</tissue>
    </source>
</reference>
<evidence type="ECO:0000313" key="2">
    <source>
        <dbReference type="EMBL" id="KAK7101770.1"/>
    </source>
</evidence>
<dbReference type="AlphaFoldDB" id="A0AAN9BE59"/>
<feature type="compositionally biased region" description="Low complexity" evidence="1">
    <location>
        <begin position="46"/>
        <end position="62"/>
    </location>
</feature>
<dbReference type="Proteomes" id="UP001374579">
    <property type="component" value="Unassembled WGS sequence"/>
</dbReference>
<sequence length="220" mass="24677">MAPRNRRSLSPSPQTVKLSINSVLCASLLLLLVTVPGISCFSNEKPSSSDSSLSSQTPSPVKSDGDGSVESAQLGGTARSRAQGQKADKRKEGGYLSLGRKQTPVRPSNICSNRSCTTQENINCQVTKRSQYCMHRDESALDHPNSPRDLKIQQKQVGNYTYFNVTWQAPYDCEFFLYVNNIRYRCMHSPRDLKIMQKQVGNYTYFNVTWQAPYDSEFGL</sequence>
<name>A0AAN9BE59_9CAEN</name>
<feature type="region of interest" description="Disordered" evidence="1">
    <location>
        <begin position="43"/>
        <end position="110"/>
    </location>
</feature>
<gene>
    <name evidence="2" type="ORF">V1264_020100</name>
</gene>
<comment type="caution">
    <text evidence="2">The sequence shown here is derived from an EMBL/GenBank/DDBJ whole genome shotgun (WGS) entry which is preliminary data.</text>
</comment>